<dbReference type="Proteomes" id="UP001057134">
    <property type="component" value="Chromosome"/>
</dbReference>
<protein>
    <recommendedName>
        <fullName evidence="3">Glutathione S-transferase C-terminal domain-containing protein</fullName>
    </recommendedName>
</protein>
<proteinExistence type="predicted"/>
<name>A0ABY4RVW3_9BACL</name>
<dbReference type="RefSeq" id="WP_249861492.1">
    <property type="nucleotide sequence ID" value="NZ_CP027059.1"/>
</dbReference>
<evidence type="ECO:0000313" key="2">
    <source>
        <dbReference type="Proteomes" id="UP001057134"/>
    </source>
</evidence>
<reference evidence="1" key="2">
    <citation type="journal article" date="2021" name="J Anim Sci Technol">
        <title>Complete genome sequence of Paenibacillus konkukensis sp. nov. SK3146 as a potential probiotic strain.</title>
        <authorList>
            <person name="Jung H.I."/>
            <person name="Park S."/>
            <person name="Niu K.M."/>
            <person name="Lee S.W."/>
            <person name="Kothari D."/>
            <person name="Yi K.J."/>
            <person name="Kim S.K."/>
        </authorList>
    </citation>
    <scope>NUCLEOTIDE SEQUENCE</scope>
    <source>
        <strain evidence="1">SK3146</strain>
    </source>
</reference>
<accession>A0ABY4RVW3</accession>
<sequence>MAETYRKSKIEHYLDRLLIRKQALIRQLELNELEQSKEFIRGQLSATDMIIWEIAVEFDLTDQLIEGGKGNVSERCAKKSVGTHSSSALQNHPDADS</sequence>
<gene>
    <name evidence="1" type="ORF">SK3146_05200</name>
</gene>
<dbReference type="EMBL" id="CP027059">
    <property type="protein sequence ID" value="UQZ85910.1"/>
    <property type="molecule type" value="Genomic_DNA"/>
</dbReference>
<keyword evidence="2" id="KW-1185">Reference proteome</keyword>
<evidence type="ECO:0008006" key="3">
    <source>
        <dbReference type="Google" id="ProtNLM"/>
    </source>
</evidence>
<reference evidence="1" key="1">
    <citation type="submission" date="2018-02" db="EMBL/GenBank/DDBJ databases">
        <authorList>
            <person name="Kim S.-K."/>
            <person name="Jung H.-I."/>
            <person name="Lee S.-W."/>
        </authorList>
    </citation>
    <scope>NUCLEOTIDE SEQUENCE</scope>
    <source>
        <strain evidence="1">SK3146</strain>
    </source>
</reference>
<organism evidence="1 2">
    <name type="scientific">Paenibacillus konkukensis</name>
    <dbReference type="NCBI Taxonomy" id="2020716"/>
    <lineage>
        <taxon>Bacteria</taxon>
        <taxon>Bacillati</taxon>
        <taxon>Bacillota</taxon>
        <taxon>Bacilli</taxon>
        <taxon>Bacillales</taxon>
        <taxon>Paenibacillaceae</taxon>
        <taxon>Paenibacillus</taxon>
    </lineage>
</organism>
<evidence type="ECO:0000313" key="1">
    <source>
        <dbReference type="EMBL" id="UQZ85910.1"/>
    </source>
</evidence>